<proteinExistence type="predicted"/>
<dbReference type="Proteomes" id="UP001652700">
    <property type="component" value="Unplaced"/>
</dbReference>
<accession>A0ABM5KIA2</accession>
<name>A0ABM5KIA2_DIAVI</name>
<protein>
    <submittedName>
        <fullName evidence="1">Uncharacterized protein</fullName>
    </submittedName>
</protein>
<reference evidence="1" key="1">
    <citation type="submission" date="2025-05" db="UniProtKB">
        <authorList>
            <consortium name="EnsemblMetazoa"/>
        </authorList>
    </citation>
    <scope>IDENTIFICATION</scope>
</reference>
<evidence type="ECO:0000313" key="1">
    <source>
        <dbReference type="EnsemblMetazoa" id="XP_050509929.1"/>
    </source>
</evidence>
<dbReference type="RefSeq" id="XP_050509929.1">
    <property type="nucleotide sequence ID" value="XM_050653972.1"/>
</dbReference>
<sequence>MEVKQEVCEEEETCKIEIDSDVNDALLDGFKIEFKQEPKIEATHDTFEVADADLKKIPIKTEIGQDEHELRSLEERQTNKIEFPQETHTLEIMKMKTIHVHSSHTGGKPHKCEICFKQFSEAAVST</sequence>
<dbReference type="EnsemblMetazoa" id="XM_050653972.1">
    <property type="protein sequence ID" value="XP_050509929.1"/>
    <property type="gene ID" value="LOC126886860"/>
</dbReference>
<keyword evidence="2" id="KW-1185">Reference proteome</keyword>
<organism evidence="1 2">
    <name type="scientific">Diabrotica virgifera virgifera</name>
    <name type="common">western corn rootworm</name>
    <dbReference type="NCBI Taxonomy" id="50390"/>
    <lineage>
        <taxon>Eukaryota</taxon>
        <taxon>Metazoa</taxon>
        <taxon>Ecdysozoa</taxon>
        <taxon>Arthropoda</taxon>
        <taxon>Hexapoda</taxon>
        <taxon>Insecta</taxon>
        <taxon>Pterygota</taxon>
        <taxon>Neoptera</taxon>
        <taxon>Endopterygota</taxon>
        <taxon>Coleoptera</taxon>
        <taxon>Polyphaga</taxon>
        <taxon>Cucujiformia</taxon>
        <taxon>Chrysomeloidea</taxon>
        <taxon>Chrysomelidae</taxon>
        <taxon>Galerucinae</taxon>
        <taxon>Diabroticina</taxon>
        <taxon>Diabroticites</taxon>
        <taxon>Diabrotica</taxon>
    </lineage>
</organism>
<dbReference type="Gene3D" id="3.30.160.60">
    <property type="entry name" value="Classic Zinc Finger"/>
    <property type="match status" value="1"/>
</dbReference>
<dbReference type="GeneID" id="126886860"/>
<evidence type="ECO:0000313" key="2">
    <source>
        <dbReference type="Proteomes" id="UP001652700"/>
    </source>
</evidence>